<dbReference type="PANTHER" id="PTHR43397">
    <property type="entry name" value="ERGOTHIONEINE BIOSYNTHESIS PROTEIN 1"/>
    <property type="match status" value="1"/>
</dbReference>
<evidence type="ECO:0000256" key="2">
    <source>
        <dbReference type="ARBA" id="ARBA00022679"/>
    </source>
</evidence>
<dbReference type="SUPFAM" id="SSF53335">
    <property type="entry name" value="S-adenosyl-L-methionine-dependent methyltransferases"/>
    <property type="match status" value="1"/>
</dbReference>
<evidence type="ECO:0000313" key="4">
    <source>
        <dbReference type="EMBL" id="WPU94791.1"/>
    </source>
</evidence>
<evidence type="ECO:0000256" key="1">
    <source>
        <dbReference type="ARBA" id="ARBA00022603"/>
    </source>
</evidence>
<dbReference type="Pfam" id="PF10017">
    <property type="entry name" value="Methyltransf_33"/>
    <property type="match status" value="1"/>
</dbReference>
<dbReference type="InterPro" id="IPR035094">
    <property type="entry name" value="EgtD"/>
</dbReference>
<dbReference type="RefSeq" id="WP_321563906.1">
    <property type="nucleotide sequence ID" value="NZ_CP139558.1"/>
</dbReference>
<dbReference type="InterPro" id="IPR019257">
    <property type="entry name" value="MeTrfase_dom"/>
</dbReference>
<dbReference type="PANTHER" id="PTHR43397:SF1">
    <property type="entry name" value="ERGOTHIONEINE BIOSYNTHESIS PROTEIN 1"/>
    <property type="match status" value="1"/>
</dbReference>
<keyword evidence="2 4" id="KW-0808">Transferase</keyword>
<protein>
    <submittedName>
        <fullName evidence="4">L-histidine N(Alpha)-methyltransferase</fullName>
        <ecNumber evidence="4">2.1.1.44</ecNumber>
    </submittedName>
</protein>
<accession>A0ABZ0TPT7</accession>
<reference evidence="4 5" key="1">
    <citation type="submission" date="2023-11" db="EMBL/GenBank/DDBJ databases">
        <title>Analysis of the Genomes of Mucilaginibacter gossypii cycad 4 and M. sabulilitoris SNA2: microbes with the potential for plant growth promotion.</title>
        <authorList>
            <person name="Hirsch A.M."/>
            <person name="Humm E."/>
            <person name="Rubbi M."/>
            <person name="Del Vecchio G."/>
            <person name="Ha S.M."/>
            <person name="Pellegrini M."/>
            <person name="Gunsalus R.P."/>
        </authorList>
    </citation>
    <scope>NUCLEOTIDE SEQUENCE [LARGE SCALE GENOMIC DNA]</scope>
    <source>
        <strain evidence="4 5">SNA2</strain>
    </source>
</reference>
<dbReference type="Proteomes" id="UP001324380">
    <property type="component" value="Chromosome"/>
</dbReference>
<dbReference type="EC" id="2.1.1.44" evidence="4"/>
<feature type="domain" description="Histidine-specific methyltransferase SAM-dependent" evidence="3">
    <location>
        <begin position="25"/>
        <end position="334"/>
    </location>
</feature>
<name>A0ABZ0TPT7_9SPHI</name>
<dbReference type="InterPro" id="IPR051128">
    <property type="entry name" value="EgtD_Methyltrsf_superfamily"/>
</dbReference>
<proteinExistence type="predicted"/>
<dbReference type="InterPro" id="IPR017804">
    <property type="entry name" value="MeTrfase_EgtD-like"/>
</dbReference>
<organism evidence="4 5">
    <name type="scientific">Mucilaginibacter sabulilitoris</name>
    <dbReference type="NCBI Taxonomy" id="1173583"/>
    <lineage>
        <taxon>Bacteria</taxon>
        <taxon>Pseudomonadati</taxon>
        <taxon>Bacteroidota</taxon>
        <taxon>Sphingobacteriia</taxon>
        <taxon>Sphingobacteriales</taxon>
        <taxon>Sphingobacteriaceae</taxon>
        <taxon>Mucilaginibacter</taxon>
    </lineage>
</organism>
<dbReference type="Gene3D" id="3.40.50.150">
    <property type="entry name" value="Vaccinia Virus protein VP39"/>
    <property type="match status" value="1"/>
</dbReference>
<dbReference type="NCBIfam" id="TIGR03438">
    <property type="entry name" value="egtD_ergothio"/>
    <property type="match status" value="1"/>
</dbReference>
<dbReference type="GO" id="GO:0052706">
    <property type="term" value="F:L-histidine N(alpha)-methyltransferase activity"/>
    <property type="evidence" value="ECO:0007669"/>
    <property type="project" value="UniProtKB-EC"/>
</dbReference>
<dbReference type="PIRSF" id="PIRSF018005">
    <property type="entry name" value="UCP018005"/>
    <property type="match status" value="1"/>
</dbReference>
<evidence type="ECO:0000313" key="5">
    <source>
        <dbReference type="Proteomes" id="UP001324380"/>
    </source>
</evidence>
<evidence type="ECO:0000259" key="3">
    <source>
        <dbReference type="Pfam" id="PF10017"/>
    </source>
</evidence>
<dbReference type="GO" id="GO:0032259">
    <property type="term" value="P:methylation"/>
    <property type="evidence" value="ECO:0007669"/>
    <property type="project" value="UniProtKB-KW"/>
</dbReference>
<keyword evidence="1 4" id="KW-0489">Methyltransferase</keyword>
<keyword evidence="5" id="KW-1185">Reference proteome</keyword>
<gene>
    <name evidence="4" type="primary">egtD</name>
    <name evidence="4" type="ORF">SNE25_04555</name>
</gene>
<dbReference type="EMBL" id="CP139558">
    <property type="protein sequence ID" value="WPU94791.1"/>
    <property type="molecule type" value="Genomic_DNA"/>
</dbReference>
<dbReference type="InterPro" id="IPR029063">
    <property type="entry name" value="SAM-dependent_MTases_sf"/>
</dbReference>
<sequence length="336" mass="38192">MLAIKQKRPRIIKTETPVIRDVAFYQDVVNGLTSEPKQLQSKYFYDKEGDRLFQQIMNCSEYYPFQCELEIFSQQTEMLANVIAKAGATADLIELGAGDCTKTRYLLAELVKMDTDFTYLPIDISENIIDFLNAQLPLDIPGLKVNGITGDYLQMLGRAADHSDNKKVVLFLGSNIGNMSPGEAAEFCMNLRQHLKPGDLVIIGVDLKKKPATILAAYNDKAGITKEFNLNLLRRINRELGANFEITQFEHYPVYDPDTGGCKSYLISLKKQQVMIPCVDGSTWINFEENEPMFMEISQKYSIKEIEELGRNAQFRPVANFFDNKGWFMDTVWEAV</sequence>